<dbReference type="KEGG" id="cnr:EB819_10135"/>
<organism evidence="1 2">
    <name type="scientific">Cloacibacterium normanense</name>
    <dbReference type="NCBI Taxonomy" id="237258"/>
    <lineage>
        <taxon>Bacteria</taxon>
        <taxon>Pseudomonadati</taxon>
        <taxon>Bacteroidota</taxon>
        <taxon>Flavobacteriia</taxon>
        <taxon>Flavobacteriales</taxon>
        <taxon>Weeksellaceae</taxon>
    </lineage>
</organism>
<dbReference type="AlphaFoldDB" id="A0A1E5UBF7"/>
<proteinExistence type="predicted"/>
<comment type="caution">
    <text evidence="1">The sequence shown here is derived from an EMBL/GenBank/DDBJ whole genome shotgun (WGS) entry which is preliminary data.</text>
</comment>
<protein>
    <submittedName>
        <fullName evidence="1">Lipocalin-like domain protein</fullName>
    </submittedName>
</protein>
<evidence type="ECO:0000313" key="2">
    <source>
        <dbReference type="Proteomes" id="UP000095601"/>
    </source>
</evidence>
<sequence>MKKLFLLLVLVWAISCERQDENSAKESLIGNWEWISSTGGIDGRTETPASTGKQVKIVITKDSVKVYENSVLKQKNSYKISREKSVLDNKIKDMIIYNSGFRDSFMIDSQNQLHLIGDCFDCFASLYKKAENQPSQARQIASF</sequence>
<keyword evidence="2" id="KW-1185">Reference proteome</keyword>
<dbReference type="RefSeq" id="WP_069800293.1">
    <property type="nucleotide sequence ID" value="NZ_CP034157.1"/>
</dbReference>
<accession>A0A1E5UBF7</accession>
<gene>
    <name evidence="1" type="ORF">BHF72_0628</name>
</gene>
<evidence type="ECO:0000313" key="1">
    <source>
        <dbReference type="EMBL" id="OEL10264.1"/>
    </source>
</evidence>
<dbReference type="OrthoDB" id="1118927at2"/>
<dbReference type="PROSITE" id="PS51257">
    <property type="entry name" value="PROKAR_LIPOPROTEIN"/>
    <property type="match status" value="1"/>
</dbReference>
<dbReference type="STRING" id="237258.SAMN04489756_10558"/>
<dbReference type="Proteomes" id="UP000095601">
    <property type="component" value="Unassembled WGS sequence"/>
</dbReference>
<reference evidence="1 2" key="1">
    <citation type="submission" date="2016-09" db="EMBL/GenBank/DDBJ databases">
        <authorList>
            <person name="Capua I."/>
            <person name="De Benedictis P."/>
            <person name="Joannis T."/>
            <person name="Lombin L.H."/>
            <person name="Cattoli G."/>
        </authorList>
    </citation>
    <scope>NUCLEOTIDE SEQUENCE [LARGE SCALE GENOMIC DNA]</scope>
    <source>
        <strain evidence="1 2">NRS-1</strain>
    </source>
</reference>
<name>A0A1E5UBF7_9FLAO</name>
<dbReference type="EMBL" id="MKGI01000078">
    <property type="protein sequence ID" value="OEL10264.1"/>
    <property type="molecule type" value="Genomic_DNA"/>
</dbReference>